<evidence type="ECO:0000313" key="12">
    <source>
        <dbReference type="EMBL" id="KAF7831097.1"/>
    </source>
</evidence>
<protein>
    <submittedName>
        <fullName evidence="12">Transmembrane protein 214-A</fullName>
    </submittedName>
</protein>
<sequence>MDENSALIESILREQEEADRGTYRKENDDAHGWQTVSNKKRNRKPSKPLQEKNSGDLRVNGVDSSSAVFRDIEQHSEERRRRLQEAQMASASASVDADVGRSKRHSDEDEDSDAEFQGANVENGSAEVKKVKQKKPKKPKVTVAEAASKIDVADLNAFLAEITVSYESQQEILLMRFADYFGRVFSSVSGAQFPWLKMFKESPVAKIVDLIMKNNSESRVLVDNWVNFISIPSVFVIIVIIPLLHISEDIYKISTDWIGQRSSEALGSFVLWLLDSILADLASHQGVAKGTKNVAQQASSKSQVAIFLVLAMVLRRKPDVMISLLPILKETQKYQGQDKLPLTVWVIAQASQGDLVMGLYLWVSLLLPMLSSKSGCNPQSRDLILQSVERILSSPKARTILLNGAVRKGERVVPPSALDTLWKITFPLPSARVKATERFEAVYPTLKDVALAGSPGSKAMKQLAQQISNIAFKAAGEANPDLSKEASEIFIWCLTQNPECYKQWDTLYMDNLEASVVVLRKLSEEWREHSLKHPTLDPLRETLKSFRQKNDKALDKEDDGARQALLKDADKHCKVILRHVSKGHGCMKGMAVVSVVLGVGAVLLSQNMDSWDYNKLSEMLKEMLQ</sequence>
<dbReference type="GO" id="GO:0005789">
    <property type="term" value="C:endoplasmic reticulum membrane"/>
    <property type="evidence" value="ECO:0007669"/>
    <property type="project" value="UniProtKB-SubCell"/>
</dbReference>
<evidence type="ECO:0000256" key="10">
    <source>
        <dbReference type="ARBA" id="ARBA00024938"/>
    </source>
</evidence>
<dbReference type="EMBL" id="JAAIUW010000005">
    <property type="protein sequence ID" value="KAF7831097.1"/>
    <property type="molecule type" value="Genomic_DNA"/>
</dbReference>
<keyword evidence="9" id="KW-0325">Glycoprotein</keyword>
<gene>
    <name evidence="12" type="ORF">G2W53_013430</name>
</gene>
<evidence type="ECO:0000256" key="6">
    <source>
        <dbReference type="ARBA" id="ARBA00022824"/>
    </source>
</evidence>
<dbReference type="InterPro" id="IPR019308">
    <property type="entry name" value="TMEM214"/>
</dbReference>
<dbReference type="OrthoDB" id="10022292at2759"/>
<dbReference type="PANTHER" id="PTHR13448:SF0">
    <property type="entry name" value="TRANSMEMBRANE PROTEIN 214"/>
    <property type="match status" value="1"/>
</dbReference>
<feature type="compositionally biased region" description="Basic and acidic residues" evidence="11">
    <location>
        <begin position="11"/>
        <end position="31"/>
    </location>
</feature>
<name>A0A834WQL1_9FABA</name>
<feature type="compositionally biased region" description="Basic and acidic residues" evidence="11">
    <location>
        <begin position="98"/>
        <end position="107"/>
    </location>
</feature>
<evidence type="ECO:0000256" key="5">
    <source>
        <dbReference type="ARBA" id="ARBA00022703"/>
    </source>
</evidence>
<comment type="similarity">
    <text evidence="2">Belongs to the TMEM214 family.</text>
</comment>
<keyword evidence="8" id="KW-0472">Membrane</keyword>
<reference evidence="12" key="1">
    <citation type="submission" date="2020-09" db="EMBL/GenBank/DDBJ databases">
        <title>Genome-Enabled Discovery of Anthraquinone Biosynthesis in Senna tora.</title>
        <authorList>
            <person name="Kang S.-H."/>
            <person name="Pandey R.P."/>
            <person name="Lee C.-M."/>
            <person name="Sim J.-S."/>
            <person name="Jeong J.-T."/>
            <person name="Choi B.-S."/>
            <person name="Jung M."/>
            <person name="Ginzburg D."/>
            <person name="Zhao K."/>
            <person name="Won S.Y."/>
            <person name="Oh T.-J."/>
            <person name="Yu Y."/>
            <person name="Kim N.-H."/>
            <person name="Lee O.R."/>
            <person name="Lee T.-H."/>
            <person name="Bashyal P."/>
            <person name="Kim T.-S."/>
            <person name="Lee W.-H."/>
            <person name="Kawkins C."/>
            <person name="Kim C.-K."/>
            <person name="Kim J.S."/>
            <person name="Ahn B.O."/>
            <person name="Rhee S.Y."/>
            <person name="Sohng J.K."/>
        </authorList>
    </citation>
    <scope>NUCLEOTIDE SEQUENCE</scope>
    <source>
        <tissue evidence="12">Leaf</tissue>
    </source>
</reference>
<dbReference type="AlphaFoldDB" id="A0A834WQL1"/>
<organism evidence="12 13">
    <name type="scientific">Senna tora</name>
    <dbReference type="NCBI Taxonomy" id="362788"/>
    <lineage>
        <taxon>Eukaryota</taxon>
        <taxon>Viridiplantae</taxon>
        <taxon>Streptophyta</taxon>
        <taxon>Embryophyta</taxon>
        <taxon>Tracheophyta</taxon>
        <taxon>Spermatophyta</taxon>
        <taxon>Magnoliopsida</taxon>
        <taxon>eudicotyledons</taxon>
        <taxon>Gunneridae</taxon>
        <taxon>Pentapetalae</taxon>
        <taxon>rosids</taxon>
        <taxon>fabids</taxon>
        <taxon>Fabales</taxon>
        <taxon>Fabaceae</taxon>
        <taxon>Caesalpinioideae</taxon>
        <taxon>Cassia clade</taxon>
        <taxon>Senna</taxon>
    </lineage>
</organism>
<comment type="caution">
    <text evidence="12">The sequence shown here is derived from an EMBL/GenBank/DDBJ whole genome shotgun (WGS) entry which is preliminary data.</text>
</comment>
<evidence type="ECO:0000256" key="7">
    <source>
        <dbReference type="ARBA" id="ARBA00022989"/>
    </source>
</evidence>
<keyword evidence="5" id="KW-0053">Apoptosis</keyword>
<accession>A0A834WQL1</accession>
<feature type="region of interest" description="Disordered" evidence="11">
    <location>
        <begin position="1"/>
        <end position="135"/>
    </location>
</feature>
<evidence type="ECO:0000256" key="9">
    <source>
        <dbReference type="ARBA" id="ARBA00023180"/>
    </source>
</evidence>
<dbReference type="Pfam" id="PF10151">
    <property type="entry name" value="TMEM214"/>
    <property type="match status" value="1"/>
</dbReference>
<dbReference type="Proteomes" id="UP000634136">
    <property type="component" value="Unassembled WGS sequence"/>
</dbReference>
<keyword evidence="4 12" id="KW-0812">Transmembrane</keyword>
<dbReference type="PANTHER" id="PTHR13448">
    <property type="entry name" value="TRANSMEMBRANE PROTEIN 214"/>
    <property type="match status" value="1"/>
</dbReference>
<comment type="subcellular location">
    <subcellularLocation>
        <location evidence="1">Endoplasmic reticulum membrane</location>
        <topology evidence="1">Multi-pass membrane protein</topology>
    </subcellularLocation>
</comment>
<evidence type="ECO:0000256" key="4">
    <source>
        <dbReference type="ARBA" id="ARBA00022692"/>
    </source>
</evidence>
<comment type="subunit">
    <text evidence="3">Constitutively interacts with CASP4; required for the localization of procaspase 4 to the ER.</text>
</comment>
<keyword evidence="7" id="KW-1133">Transmembrane helix</keyword>
<evidence type="ECO:0000256" key="3">
    <source>
        <dbReference type="ARBA" id="ARBA00011720"/>
    </source>
</evidence>
<feature type="compositionally biased region" description="Basic and acidic residues" evidence="11">
    <location>
        <begin position="70"/>
        <end position="84"/>
    </location>
</feature>
<evidence type="ECO:0000256" key="8">
    <source>
        <dbReference type="ARBA" id="ARBA00023136"/>
    </source>
</evidence>
<keyword evidence="6" id="KW-0256">Endoplasmic reticulum</keyword>
<keyword evidence="13" id="KW-1185">Reference proteome</keyword>
<evidence type="ECO:0000256" key="1">
    <source>
        <dbReference type="ARBA" id="ARBA00004477"/>
    </source>
</evidence>
<proteinExistence type="inferred from homology"/>
<evidence type="ECO:0000313" key="13">
    <source>
        <dbReference type="Proteomes" id="UP000634136"/>
    </source>
</evidence>
<dbReference type="GO" id="GO:0005794">
    <property type="term" value="C:Golgi apparatus"/>
    <property type="evidence" value="ECO:0007669"/>
    <property type="project" value="TreeGrafter"/>
</dbReference>
<evidence type="ECO:0000256" key="11">
    <source>
        <dbReference type="SAM" id="MobiDB-lite"/>
    </source>
</evidence>
<comment type="function">
    <text evidence="10">Critical mediator, in cooperation with CASP4, of endoplasmic reticulum-stress induced apoptosis. Required or the activation of CASP4 following endoplasmic reticulum stress.</text>
</comment>
<evidence type="ECO:0000256" key="2">
    <source>
        <dbReference type="ARBA" id="ARBA00007984"/>
    </source>
</evidence>